<evidence type="ECO:0000256" key="3">
    <source>
        <dbReference type="ARBA" id="ARBA00010286"/>
    </source>
</evidence>
<evidence type="ECO:0000256" key="1">
    <source>
        <dbReference type="ARBA" id="ARBA00001947"/>
    </source>
</evidence>
<dbReference type="InterPro" id="IPR011059">
    <property type="entry name" value="Metal-dep_hydrolase_composite"/>
</dbReference>
<dbReference type="EMBL" id="JAKNGE010000003">
    <property type="protein sequence ID" value="MCG4744326.1"/>
    <property type="molecule type" value="Genomic_DNA"/>
</dbReference>
<evidence type="ECO:0000313" key="10">
    <source>
        <dbReference type="Proteomes" id="UP001299608"/>
    </source>
</evidence>
<dbReference type="PANTHER" id="PTHR43668">
    <property type="entry name" value="ALLANTOINASE"/>
    <property type="match status" value="1"/>
</dbReference>
<feature type="domain" description="Amidohydrolase-related" evidence="6">
    <location>
        <begin position="52"/>
        <end position="418"/>
    </location>
</feature>
<protein>
    <submittedName>
        <fullName evidence="7">Amidohydrolase family protein</fullName>
    </submittedName>
</protein>
<comment type="similarity">
    <text evidence="3">Belongs to the metallo-dependent hydrolases superfamily. DHOase family. Class I DHOase subfamily.</text>
</comment>
<dbReference type="GO" id="GO:0005737">
    <property type="term" value="C:cytoplasm"/>
    <property type="evidence" value="ECO:0007669"/>
    <property type="project" value="TreeGrafter"/>
</dbReference>
<evidence type="ECO:0000256" key="5">
    <source>
        <dbReference type="ARBA" id="ARBA00022801"/>
    </source>
</evidence>
<dbReference type="Gene3D" id="2.30.40.10">
    <property type="entry name" value="Urease, subunit C, domain 1"/>
    <property type="match status" value="1"/>
</dbReference>
<keyword evidence="9" id="KW-1185">Reference proteome</keyword>
<dbReference type="GO" id="GO:0046872">
    <property type="term" value="F:metal ion binding"/>
    <property type="evidence" value="ECO:0007669"/>
    <property type="project" value="UniProtKB-KW"/>
</dbReference>
<evidence type="ECO:0000256" key="4">
    <source>
        <dbReference type="ARBA" id="ARBA00022723"/>
    </source>
</evidence>
<dbReference type="InterPro" id="IPR050138">
    <property type="entry name" value="DHOase/Allantoinase_Hydrolase"/>
</dbReference>
<dbReference type="Gene3D" id="3.20.20.140">
    <property type="entry name" value="Metal-dependent hydrolases"/>
    <property type="match status" value="1"/>
</dbReference>
<comment type="cofactor">
    <cofactor evidence="1">
        <name>Zn(2+)</name>
        <dbReference type="ChEBI" id="CHEBI:29105"/>
    </cofactor>
</comment>
<reference evidence="8 9" key="1">
    <citation type="journal article" date="2020" name="Cell Host Microbe">
        <title>Functional and Genomic Variation between Human-Derived Isolates of Lachnospiraceae Reveals Inter- and Intra-Species Diversity.</title>
        <authorList>
            <person name="Sorbara M.T."/>
            <person name="Littmann E.R."/>
            <person name="Fontana E."/>
            <person name="Moody T.U."/>
            <person name="Kohout C.E."/>
            <person name="Gjonbalaj M."/>
            <person name="Eaton V."/>
            <person name="Seok R."/>
            <person name="Leiner I.M."/>
            <person name="Pamer E.G."/>
        </authorList>
    </citation>
    <scope>NUCLEOTIDE SEQUENCE [LARGE SCALE GENOMIC DNA]</scope>
    <source>
        <strain evidence="8 9">MSK.1.17</strain>
    </source>
</reference>
<dbReference type="Proteomes" id="UP001299608">
    <property type="component" value="Unassembled WGS sequence"/>
</dbReference>
<accession>A0AAW5BSZ6</accession>
<dbReference type="AlphaFoldDB" id="A0AAW5BSZ6"/>
<reference evidence="7" key="3">
    <citation type="submission" date="2022-01" db="EMBL/GenBank/DDBJ databases">
        <title>Collection of gut derived symbiotic bacterial strains cultured from healthy donors.</title>
        <authorList>
            <person name="Lin H."/>
            <person name="Kohout C."/>
            <person name="Waligurski E."/>
            <person name="Pamer E.G."/>
        </authorList>
    </citation>
    <scope>NUCLEOTIDE SEQUENCE</scope>
    <source>
        <strain evidence="7">DFI.6.55</strain>
    </source>
</reference>
<name>A0AAW5BSZ6_9FIRM</name>
<dbReference type="EMBL" id="JAAITT010000011">
    <property type="protein sequence ID" value="NSJ48997.1"/>
    <property type="molecule type" value="Genomic_DNA"/>
</dbReference>
<evidence type="ECO:0000259" key="6">
    <source>
        <dbReference type="Pfam" id="PF01979"/>
    </source>
</evidence>
<dbReference type="SUPFAM" id="SSF51338">
    <property type="entry name" value="Composite domain of metallo-dependent hydrolases"/>
    <property type="match status" value="1"/>
</dbReference>
<evidence type="ECO:0000313" key="8">
    <source>
        <dbReference type="EMBL" id="NSJ48997.1"/>
    </source>
</evidence>
<keyword evidence="4" id="KW-0479">Metal-binding</keyword>
<keyword evidence="5" id="KW-0378">Hydrolase</keyword>
<gene>
    <name evidence="8" type="ORF">G5B36_09840</name>
    <name evidence="7" type="ORF">L0N08_02755</name>
</gene>
<reference evidence="8" key="2">
    <citation type="submission" date="2020-02" db="EMBL/GenBank/DDBJ databases">
        <authorList>
            <person name="Littmann E."/>
            <person name="Sorbara M."/>
        </authorList>
    </citation>
    <scope>NUCLEOTIDE SEQUENCE</scope>
    <source>
        <strain evidence="8">MSK.1.17</strain>
    </source>
</reference>
<dbReference type="InterPro" id="IPR032466">
    <property type="entry name" value="Metal_Hydrolase"/>
</dbReference>
<dbReference type="InterPro" id="IPR002195">
    <property type="entry name" value="Dihydroorotase_CS"/>
</dbReference>
<organism evidence="7 10">
    <name type="scientific">Enterocloster aldenensis</name>
    <dbReference type="NCBI Taxonomy" id="358742"/>
    <lineage>
        <taxon>Bacteria</taxon>
        <taxon>Bacillati</taxon>
        <taxon>Bacillota</taxon>
        <taxon>Clostridia</taxon>
        <taxon>Lachnospirales</taxon>
        <taxon>Lachnospiraceae</taxon>
        <taxon>Enterocloster</taxon>
    </lineage>
</organism>
<proteinExistence type="inferred from homology"/>
<dbReference type="GO" id="GO:0004038">
    <property type="term" value="F:allantoinase activity"/>
    <property type="evidence" value="ECO:0007669"/>
    <property type="project" value="TreeGrafter"/>
</dbReference>
<dbReference type="SUPFAM" id="SSF51556">
    <property type="entry name" value="Metallo-dependent hydrolases"/>
    <property type="match status" value="1"/>
</dbReference>
<dbReference type="PROSITE" id="PS00482">
    <property type="entry name" value="DIHYDROOROTASE_1"/>
    <property type="match status" value="1"/>
</dbReference>
<dbReference type="RefSeq" id="WP_165640934.1">
    <property type="nucleotide sequence ID" value="NZ_JAAITT010000011.1"/>
</dbReference>
<evidence type="ECO:0000313" key="9">
    <source>
        <dbReference type="Proteomes" id="UP000669239"/>
    </source>
</evidence>
<evidence type="ECO:0000313" key="7">
    <source>
        <dbReference type="EMBL" id="MCG4744326.1"/>
    </source>
</evidence>
<sequence>MNDLNIVHGVIVRPEGCFQGNIEIRGGKIIRVCPVREPVNPARDTVDACGLLVFPGLIDSHVHIRGGRFSYREDFASGTMAAAAGGVTTIVEMPVALPPASRKEDFVARVQEAAPQVYVDYAMYGGAGSDNLEEIPCLAKAGAMAYKTFLMPPVPGREKEFYGLCSETEEALARVMEKVAETGRLLAVHSELNQYVQAQTEKEMKSGHNGLKAFCRSRPVEAETEAVRWVITAAQKTGCRVSVCHVSTPEAICMIQEARAKGVDIHGETCPQYLLFHEDSGEHAGVFARMKPPLRDKARMEKLLGLYAEGAFELTGSDHAPYLKEEKLKNGPDIWHTYDGVPGLELSFPLLMNAVADSRLTPEAIARSMAQKPAAVLGIPGKGRIEEGADADFVLVRKLDVPKPLKITELFTKCRDSAVLYQGIPMHYTVEETYVRGKQVIHKGNITGKPGWGTFVSHEI</sequence>
<comment type="caution">
    <text evidence="7">The sequence shown here is derived from an EMBL/GenBank/DDBJ whole genome shotgun (WGS) entry which is preliminary data.</text>
</comment>
<dbReference type="Proteomes" id="UP000669239">
    <property type="component" value="Unassembled WGS sequence"/>
</dbReference>
<evidence type="ECO:0000256" key="2">
    <source>
        <dbReference type="ARBA" id="ARBA00002368"/>
    </source>
</evidence>
<dbReference type="Pfam" id="PF01979">
    <property type="entry name" value="Amidohydro_1"/>
    <property type="match status" value="1"/>
</dbReference>
<comment type="function">
    <text evidence="2">Catalyzes the reversible cyclization of carbamoyl aspartate to dihydroorotate.</text>
</comment>
<dbReference type="GO" id="GO:0006145">
    <property type="term" value="P:purine nucleobase catabolic process"/>
    <property type="evidence" value="ECO:0007669"/>
    <property type="project" value="TreeGrafter"/>
</dbReference>
<dbReference type="InterPro" id="IPR006680">
    <property type="entry name" value="Amidohydro-rel"/>
</dbReference>
<dbReference type="PANTHER" id="PTHR43668:SF2">
    <property type="entry name" value="ALLANTOINASE"/>
    <property type="match status" value="1"/>
</dbReference>